<dbReference type="EMBL" id="FOIB01000009">
    <property type="protein sequence ID" value="SEU32748.1"/>
    <property type="molecule type" value="Genomic_DNA"/>
</dbReference>
<dbReference type="EMBL" id="BJXR01000034">
    <property type="protein sequence ID" value="GEN09521.1"/>
    <property type="molecule type" value="Genomic_DNA"/>
</dbReference>
<evidence type="ECO:0000313" key="6">
    <source>
        <dbReference type="Proteomes" id="UP000321514"/>
    </source>
</evidence>
<name>A0A511T5S8_MYXFU</name>
<proteinExistence type="predicted"/>
<evidence type="ECO:0000313" key="3">
    <source>
        <dbReference type="EMBL" id="GEN09521.1"/>
    </source>
</evidence>
<dbReference type="AlphaFoldDB" id="A0A511T5S8"/>
<dbReference type="Proteomes" id="UP000321514">
    <property type="component" value="Unassembled WGS sequence"/>
</dbReference>
<accession>A0A511T5S8</accession>
<reference evidence="4 5" key="1">
    <citation type="submission" date="2016-10" db="EMBL/GenBank/DDBJ databases">
        <authorList>
            <person name="Varghese N."/>
            <person name="Submissions S."/>
        </authorList>
    </citation>
    <scope>NUCLEOTIDE SEQUENCE [LARGE SCALE GENOMIC DNA]</scope>
    <source>
        <strain evidence="4 5">DSM 16525</strain>
    </source>
</reference>
<feature type="region of interest" description="Disordered" evidence="1">
    <location>
        <begin position="342"/>
        <end position="361"/>
    </location>
</feature>
<sequence length="361" mass="39928">MSRVSPSEHRLLTLARAILGQGPYMPVEDLFRGSHVCPPQLGPEALLALRDSLSKGTVLALARMGGGRKRRHLPSTSGTTRLWERHPPRPLHFSALCFHTLRWLVEQPLTVPDHRPLDVDAPPTLADELFLYLCCRMLVGTSCAPALAKEPQFRRSALCRLGFPDVFASVSASLSADDFAPLLADGGWLLEAVQDELALRWRKLEESKSWRIEPRELVELGASQTRVLDAFFDALDRARRRDLAGFLLDALRPLVDQPAARWVAHLSPRAPLGAKVEARRGAGAGLRALARLARWDQEHRAVRFFDDDHDDAQLLLSEWASFGDAGFRLAADRERELGSDLMVSAEVPEDGTSSSFTGSAP</sequence>
<gene>
    <name evidence="3" type="ORF">MFU01_45580</name>
    <name evidence="4" type="ORF">SAMN05443572_109175</name>
</gene>
<dbReference type="InterPro" id="IPR045485">
    <property type="entry name" value="fvmX6"/>
</dbReference>
<organism evidence="3 6">
    <name type="scientific">Myxococcus fulvus</name>
    <dbReference type="NCBI Taxonomy" id="33"/>
    <lineage>
        <taxon>Bacteria</taxon>
        <taxon>Pseudomonadati</taxon>
        <taxon>Myxococcota</taxon>
        <taxon>Myxococcia</taxon>
        <taxon>Myxococcales</taxon>
        <taxon>Cystobacterineae</taxon>
        <taxon>Myxococcaceae</taxon>
        <taxon>Myxococcus</taxon>
    </lineage>
</organism>
<feature type="domain" description="FtsH ternary system" evidence="2">
    <location>
        <begin position="3"/>
        <end position="330"/>
    </location>
</feature>
<comment type="caution">
    <text evidence="3">The sequence shown here is derived from an EMBL/GenBank/DDBJ whole genome shotgun (WGS) entry which is preliminary data.</text>
</comment>
<evidence type="ECO:0000313" key="4">
    <source>
        <dbReference type="EMBL" id="SEU32748.1"/>
    </source>
</evidence>
<evidence type="ECO:0000259" key="2">
    <source>
        <dbReference type="Pfam" id="PF20004"/>
    </source>
</evidence>
<keyword evidence="5" id="KW-1185">Reference proteome</keyword>
<protein>
    <recommendedName>
        <fullName evidence="2">FtsH ternary system domain-containing protein</fullName>
    </recommendedName>
</protein>
<dbReference type="Proteomes" id="UP000183760">
    <property type="component" value="Unassembled WGS sequence"/>
</dbReference>
<dbReference type="STRING" id="1334629.MFUL124B02_18235"/>
<evidence type="ECO:0000256" key="1">
    <source>
        <dbReference type="SAM" id="MobiDB-lite"/>
    </source>
</evidence>
<reference evidence="3 6" key="2">
    <citation type="submission" date="2019-07" db="EMBL/GenBank/DDBJ databases">
        <title>Whole genome shotgun sequence of Myxococcus fulvus NBRC 100333.</title>
        <authorList>
            <person name="Hosoyama A."/>
            <person name="Uohara A."/>
            <person name="Ohji S."/>
            <person name="Ichikawa N."/>
        </authorList>
    </citation>
    <scope>NUCLEOTIDE SEQUENCE [LARGE SCALE GENOMIC DNA]</scope>
    <source>
        <strain evidence="3 6">NBRC 100333</strain>
    </source>
</reference>
<evidence type="ECO:0000313" key="5">
    <source>
        <dbReference type="Proteomes" id="UP000183760"/>
    </source>
</evidence>
<dbReference type="RefSeq" id="WP_074957488.1">
    <property type="nucleotide sequence ID" value="NZ_BJXR01000034.1"/>
</dbReference>
<dbReference type="Pfam" id="PF20004">
    <property type="entry name" value="fvmX6"/>
    <property type="match status" value="1"/>
</dbReference>
<feature type="compositionally biased region" description="Polar residues" evidence="1">
    <location>
        <begin position="351"/>
        <end position="361"/>
    </location>
</feature>
<dbReference type="OrthoDB" id="5379533at2"/>